<dbReference type="InterPro" id="IPR000569">
    <property type="entry name" value="HECT_dom"/>
</dbReference>
<dbReference type="GO" id="GO:0016567">
    <property type="term" value="P:protein ubiquitination"/>
    <property type="evidence" value="ECO:0007669"/>
    <property type="project" value="TreeGrafter"/>
</dbReference>
<accession>A0A9P6AEW5</accession>
<evidence type="ECO:0000313" key="9">
    <source>
        <dbReference type="Proteomes" id="UP000886523"/>
    </source>
</evidence>
<keyword evidence="9" id="KW-1185">Reference proteome</keyword>
<dbReference type="PROSITE" id="PS50237">
    <property type="entry name" value="HECT"/>
    <property type="match status" value="1"/>
</dbReference>
<comment type="caution">
    <text evidence="6">Lacks conserved residue(s) required for the propagation of feature annotation.</text>
</comment>
<feature type="domain" description="HECT" evidence="7">
    <location>
        <begin position="71"/>
        <end position="130"/>
    </location>
</feature>
<dbReference type="EC" id="2.3.2.26" evidence="3"/>
<evidence type="ECO:0000256" key="5">
    <source>
        <dbReference type="ARBA" id="ARBA00022786"/>
    </source>
</evidence>
<reference evidence="8" key="1">
    <citation type="journal article" date="2020" name="Nat. Commun.">
        <title>Large-scale genome sequencing of mycorrhizal fungi provides insights into the early evolution of symbiotic traits.</title>
        <authorList>
            <person name="Miyauchi S."/>
            <person name="Kiss E."/>
            <person name="Kuo A."/>
            <person name="Drula E."/>
            <person name="Kohler A."/>
            <person name="Sanchez-Garcia M."/>
            <person name="Morin E."/>
            <person name="Andreopoulos B."/>
            <person name="Barry K.W."/>
            <person name="Bonito G."/>
            <person name="Buee M."/>
            <person name="Carver A."/>
            <person name="Chen C."/>
            <person name="Cichocki N."/>
            <person name="Clum A."/>
            <person name="Culley D."/>
            <person name="Crous P.W."/>
            <person name="Fauchery L."/>
            <person name="Girlanda M."/>
            <person name="Hayes R.D."/>
            <person name="Keri Z."/>
            <person name="LaButti K."/>
            <person name="Lipzen A."/>
            <person name="Lombard V."/>
            <person name="Magnuson J."/>
            <person name="Maillard F."/>
            <person name="Murat C."/>
            <person name="Nolan M."/>
            <person name="Ohm R.A."/>
            <person name="Pangilinan J."/>
            <person name="Pereira M.F."/>
            <person name="Perotto S."/>
            <person name="Peter M."/>
            <person name="Pfister S."/>
            <person name="Riley R."/>
            <person name="Sitrit Y."/>
            <person name="Stielow J.B."/>
            <person name="Szollosi G."/>
            <person name="Zifcakova L."/>
            <person name="Stursova M."/>
            <person name="Spatafora J.W."/>
            <person name="Tedersoo L."/>
            <person name="Vaario L.M."/>
            <person name="Yamada A."/>
            <person name="Yan M."/>
            <person name="Wang P."/>
            <person name="Xu J."/>
            <person name="Bruns T."/>
            <person name="Baldrian P."/>
            <person name="Vilgalys R."/>
            <person name="Dunand C."/>
            <person name="Henrissat B."/>
            <person name="Grigoriev I.V."/>
            <person name="Hibbett D."/>
            <person name="Nagy L.G."/>
            <person name="Martin F.M."/>
        </authorList>
    </citation>
    <scope>NUCLEOTIDE SEQUENCE</scope>
    <source>
        <strain evidence="8">UP504</strain>
    </source>
</reference>
<evidence type="ECO:0000256" key="6">
    <source>
        <dbReference type="PROSITE-ProRule" id="PRU00104"/>
    </source>
</evidence>
<dbReference type="InterPro" id="IPR050409">
    <property type="entry name" value="E3_ubiq-protein_ligase"/>
</dbReference>
<dbReference type="Gene3D" id="3.90.1750.10">
    <property type="entry name" value="Hect, E3 ligase catalytic domains"/>
    <property type="match status" value="1"/>
</dbReference>
<dbReference type="GO" id="GO:0005737">
    <property type="term" value="C:cytoplasm"/>
    <property type="evidence" value="ECO:0007669"/>
    <property type="project" value="TreeGrafter"/>
</dbReference>
<dbReference type="GO" id="GO:0006511">
    <property type="term" value="P:ubiquitin-dependent protein catabolic process"/>
    <property type="evidence" value="ECO:0007669"/>
    <property type="project" value="TreeGrafter"/>
</dbReference>
<evidence type="ECO:0000256" key="2">
    <source>
        <dbReference type="ARBA" id="ARBA00004906"/>
    </source>
</evidence>
<evidence type="ECO:0000259" key="7">
    <source>
        <dbReference type="PROSITE" id="PS50237"/>
    </source>
</evidence>
<sequence length="130" mass="14814">MVLEGHIEFIQRHPSLTMAHQQPLGAYLAISPYKTILRREVILSNLESIDTDLFHDVILILENDTADLIFDIIIEYRILCCICKQFGALLSGYSELIPQELTKVSNEHGLELFIGSMPDINVNDWTKLTD</sequence>
<dbReference type="GO" id="GO:0061630">
    <property type="term" value="F:ubiquitin protein ligase activity"/>
    <property type="evidence" value="ECO:0007669"/>
    <property type="project" value="UniProtKB-EC"/>
</dbReference>
<dbReference type="PANTHER" id="PTHR11254">
    <property type="entry name" value="HECT DOMAIN UBIQUITIN-PROTEIN LIGASE"/>
    <property type="match status" value="1"/>
</dbReference>
<name>A0A9P6AEW5_9AGAM</name>
<comment type="pathway">
    <text evidence="2">Protein modification; protein ubiquitination.</text>
</comment>
<organism evidence="8 9">
    <name type="scientific">Hydnum rufescens UP504</name>
    <dbReference type="NCBI Taxonomy" id="1448309"/>
    <lineage>
        <taxon>Eukaryota</taxon>
        <taxon>Fungi</taxon>
        <taxon>Dikarya</taxon>
        <taxon>Basidiomycota</taxon>
        <taxon>Agaricomycotina</taxon>
        <taxon>Agaricomycetes</taxon>
        <taxon>Cantharellales</taxon>
        <taxon>Hydnaceae</taxon>
        <taxon>Hydnum</taxon>
    </lineage>
</organism>
<keyword evidence="4" id="KW-0808">Transferase</keyword>
<evidence type="ECO:0000256" key="4">
    <source>
        <dbReference type="ARBA" id="ARBA00022679"/>
    </source>
</evidence>
<dbReference type="Proteomes" id="UP000886523">
    <property type="component" value="Unassembled WGS sequence"/>
</dbReference>
<dbReference type="OrthoDB" id="8068875at2759"/>
<evidence type="ECO:0000256" key="1">
    <source>
        <dbReference type="ARBA" id="ARBA00000885"/>
    </source>
</evidence>
<keyword evidence="5 6" id="KW-0833">Ubl conjugation pathway</keyword>
<protein>
    <recommendedName>
        <fullName evidence="3">HECT-type E3 ubiquitin transferase</fullName>
        <ecNumber evidence="3">2.3.2.26</ecNumber>
    </recommendedName>
</protein>
<gene>
    <name evidence="8" type="ORF">BS47DRAFT_1308784</name>
</gene>
<evidence type="ECO:0000256" key="3">
    <source>
        <dbReference type="ARBA" id="ARBA00012485"/>
    </source>
</evidence>
<dbReference type="SUPFAM" id="SSF56204">
    <property type="entry name" value="Hect, E3 ligase catalytic domain"/>
    <property type="match status" value="1"/>
</dbReference>
<proteinExistence type="predicted"/>
<comment type="caution">
    <text evidence="8">The sequence shown here is derived from an EMBL/GenBank/DDBJ whole genome shotgun (WGS) entry which is preliminary data.</text>
</comment>
<evidence type="ECO:0000313" key="8">
    <source>
        <dbReference type="EMBL" id="KAF9504075.1"/>
    </source>
</evidence>
<dbReference type="Gene3D" id="3.30.2160.10">
    <property type="entry name" value="Hect, E3 ligase catalytic domain"/>
    <property type="match status" value="1"/>
</dbReference>
<dbReference type="InterPro" id="IPR035983">
    <property type="entry name" value="Hect_E3_ubiquitin_ligase"/>
</dbReference>
<dbReference type="PANTHER" id="PTHR11254:SF440">
    <property type="entry name" value="E3 UBIQUITIN-PROTEIN LIGASE NEDD-4"/>
    <property type="match status" value="1"/>
</dbReference>
<dbReference type="EMBL" id="MU129265">
    <property type="protein sequence ID" value="KAF9504075.1"/>
    <property type="molecule type" value="Genomic_DNA"/>
</dbReference>
<comment type="catalytic activity">
    <reaction evidence="1">
        <text>S-ubiquitinyl-[E2 ubiquitin-conjugating enzyme]-L-cysteine + [acceptor protein]-L-lysine = [E2 ubiquitin-conjugating enzyme]-L-cysteine + N(6)-ubiquitinyl-[acceptor protein]-L-lysine.</text>
        <dbReference type="EC" id="2.3.2.26"/>
    </reaction>
</comment>
<dbReference type="AlphaFoldDB" id="A0A9P6AEW5"/>
<feature type="non-terminal residue" evidence="8">
    <location>
        <position position="130"/>
    </location>
</feature>